<gene>
    <name evidence="2" type="ORF">AVDCRST_MAG19-900</name>
</gene>
<organism evidence="2">
    <name type="scientific">uncultured Thermomicrobiales bacterium</name>
    <dbReference type="NCBI Taxonomy" id="1645740"/>
    <lineage>
        <taxon>Bacteria</taxon>
        <taxon>Pseudomonadati</taxon>
        <taxon>Thermomicrobiota</taxon>
        <taxon>Thermomicrobia</taxon>
        <taxon>Thermomicrobiales</taxon>
        <taxon>environmental samples</taxon>
    </lineage>
</organism>
<feature type="non-terminal residue" evidence="2">
    <location>
        <position position="56"/>
    </location>
</feature>
<reference evidence="2" key="1">
    <citation type="submission" date="2020-02" db="EMBL/GenBank/DDBJ databases">
        <authorList>
            <person name="Meier V. D."/>
        </authorList>
    </citation>
    <scope>NUCLEOTIDE SEQUENCE</scope>
    <source>
        <strain evidence="2">AVDCRST_MAG19</strain>
    </source>
</reference>
<protein>
    <submittedName>
        <fullName evidence="2">Uncharacterized protein</fullName>
    </submittedName>
</protein>
<evidence type="ECO:0000313" key="2">
    <source>
        <dbReference type="EMBL" id="CAA9552037.1"/>
    </source>
</evidence>
<proteinExistence type="predicted"/>
<feature type="region of interest" description="Disordered" evidence="1">
    <location>
        <begin position="1"/>
        <end position="56"/>
    </location>
</feature>
<dbReference type="AlphaFoldDB" id="A0A6J4UJ09"/>
<feature type="compositionally biased region" description="Basic and acidic residues" evidence="1">
    <location>
        <begin position="11"/>
        <end position="24"/>
    </location>
</feature>
<evidence type="ECO:0000256" key="1">
    <source>
        <dbReference type="SAM" id="MobiDB-lite"/>
    </source>
</evidence>
<feature type="compositionally biased region" description="Basic residues" evidence="1">
    <location>
        <begin position="1"/>
        <end position="10"/>
    </location>
</feature>
<sequence>ALPPRRRRSGRRAEGRPQRPDPCRRVLPPARLRPRRPAVLGQGDRAPLDGADRDAI</sequence>
<feature type="non-terminal residue" evidence="2">
    <location>
        <position position="1"/>
    </location>
</feature>
<accession>A0A6J4UJ09</accession>
<name>A0A6J4UJ09_9BACT</name>
<feature type="compositionally biased region" description="Basic and acidic residues" evidence="1">
    <location>
        <begin position="46"/>
        <end position="56"/>
    </location>
</feature>
<dbReference type="EMBL" id="CADCWL010000037">
    <property type="protein sequence ID" value="CAA9552037.1"/>
    <property type="molecule type" value="Genomic_DNA"/>
</dbReference>